<dbReference type="AlphaFoldDB" id="A0A1H8DH49"/>
<dbReference type="NCBIfam" id="TIGR00447">
    <property type="entry name" value="pth"/>
    <property type="match status" value="1"/>
</dbReference>
<comment type="function">
    <text evidence="8">Catalyzes the release of premature peptidyl moieties from peptidyl-tRNA molecules trapped in stalled 50S ribosomal subunits, and thus maintains levels of free tRNAs and 50S ribosomes.</text>
</comment>
<evidence type="ECO:0000256" key="6">
    <source>
        <dbReference type="ARBA" id="ARBA00048707"/>
    </source>
</evidence>
<dbReference type="FunFam" id="3.40.50.1470:FF:000001">
    <property type="entry name" value="Peptidyl-tRNA hydrolase"/>
    <property type="match status" value="1"/>
</dbReference>
<gene>
    <name evidence="8" type="primary">pth</name>
    <name evidence="11" type="ORF">SAMN05216180_2607</name>
</gene>
<dbReference type="InterPro" id="IPR001328">
    <property type="entry name" value="Pept_tRNA_hydro"/>
</dbReference>
<comment type="catalytic activity">
    <reaction evidence="6 8 9">
        <text>an N-acyl-L-alpha-aminoacyl-tRNA + H2O = an N-acyl-L-amino acid + a tRNA + H(+)</text>
        <dbReference type="Rhea" id="RHEA:54448"/>
        <dbReference type="Rhea" id="RHEA-COMP:10123"/>
        <dbReference type="Rhea" id="RHEA-COMP:13883"/>
        <dbReference type="ChEBI" id="CHEBI:15377"/>
        <dbReference type="ChEBI" id="CHEBI:15378"/>
        <dbReference type="ChEBI" id="CHEBI:59874"/>
        <dbReference type="ChEBI" id="CHEBI:78442"/>
        <dbReference type="ChEBI" id="CHEBI:138191"/>
        <dbReference type="EC" id="3.1.1.29"/>
    </reaction>
</comment>
<comment type="subcellular location">
    <subcellularLocation>
        <location evidence="8">Cytoplasm</location>
    </subcellularLocation>
</comment>
<dbReference type="OrthoDB" id="9800507at2"/>
<proteinExistence type="inferred from homology"/>
<evidence type="ECO:0000256" key="7">
    <source>
        <dbReference type="ARBA" id="ARBA00050038"/>
    </source>
</evidence>
<dbReference type="RefSeq" id="WP_092755878.1">
    <property type="nucleotide sequence ID" value="NZ_FOCG01000003.1"/>
</dbReference>
<evidence type="ECO:0000256" key="4">
    <source>
        <dbReference type="ARBA" id="ARBA00022884"/>
    </source>
</evidence>
<feature type="active site" description="Proton acceptor" evidence="8">
    <location>
        <position position="43"/>
    </location>
</feature>
<evidence type="ECO:0000313" key="12">
    <source>
        <dbReference type="Proteomes" id="UP000199158"/>
    </source>
</evidence>
<dbReference type="InterPro" id="IPR036416">
    <property type="entry name" value="Pept_tRNA_hydro_sf"/>
</dbReference>
<dbReference type="Gene3D" id="3.40.50.1470">
    <property type="entry name" value="Peptidyl-tRNA hydrolase"/>
    <property type="match status" value="1"/>
</dbReference>
<dbReference type="Proteomes" id="UP000199158">
    <property type="component" value="Unassembled WGS sequence"/>
</dbReference>
<evidence type="ECO:0000256" key="8">
    <source>
        <dbReference type="HAMAP-Rule" id="MF_00083"/>
    </source>
</evidence>
<dbReference type="HAMAP" id="MF_00083">
    <property type="entry name" value="Pept_tRNA_hydro_bact"/>
    <property type="match status" value="1"/>
</dbReference>
<dbReference type="GO" id="GO:0000049">
    <property type="term" value="F:tRNA binding"/>
    <property type="evidence" value="ECO:0007669"/>
    <property type="project" value="UniProtKB-UniRule"/>
</dbReference>
<keyword evidence="12" id="KW-1185">Reference proteome</keyword>
<dbReference type="EC" id="3.1.1.29" evidence="1 8"/>
<feature type="binding site" evidence="8">
    <location>
        <position position="90"/>
    </location>
    <ligand>
        <name>tRNA</name>
        <dbReference type="ChEBI" id="CHEBI:17843"/>
    </ligand>
</feature>
<comment type="function">
    <text evidence="8">Hydrolyzes ribosome-free peptidyl-tRNAs (with 1 or more amino acids incorporated), which drop off the ribosome during protein synthesis, or as a result of ribosome stalling.</text>
</comment>
<keyword evidence="3 8" id="KW-0378">Hydrolase</keyword>
<feature type="site" description="Stabilizes the basic form of H active site to accept a proton" evidence="8">
    <location>
        <position position="115"/>
    </location>
</feature>
<feature type="binding site" evidence="8">
    <location>
        <position position="38"/>
    </location>
    <ligand>
        <name>tRNA</name>
        <dbReference type="ChEBI" id="CHEBI:17843"/>
    </ligand>
</feature>
<evidence type="ECO:0000256" key="3">
    <source>
        <dbReference type="ARBA" id="ARBA00022801"/>
    </source>
</evidence>
<dbReference type="SUPFAM" id="SSF53178">
    <property type="entry name" value="Peptidyl-tRNA hydrolase-like"/>
    <property type="match status" value="1"/>
</dbReference>
<keyword evidence="2 8" id="KW-0820">tRNA-binding</keyword>
<dbReference type="STRING" id="474960.SAMN05216180_2607"/>
<evidence type="ECO:0000256" key="1">
    <source>
        <dbReference type="ARBA" id="ARBA00013260"/>
    </source>
</evidence>
<evidence type="ECO:0000313" key="11">
    <source>
        <dbReference type="EMBL" id="SEN06570.1"/>
    </source>
</evidence>
<accession>A0A1H8DH49</accession>
<organism evidence="11 12">
    <name type="scientific">Hydrogenoanaerobacterium saccharovorans</name>
    <dbReference type="NCBI Taxonomy" id="474960"/>
    <lineage>
        <taxon>Bacteria</taxon>
        <taxon>Bacillati</taxon>
        <taxon>Bacillota</taxon>
        <taxon>Clostridia</taxon>
        <taxon>Eubacteriales</taxon>
        <taxon>Oscillospiraceae</taxon>
        <taxon>Hydrogenoanaerobacterium</taxon>
    </lineage>
</organism>
<dbReference type="GO" id="GO:0072344">
    <property type="term" value="P:rescue of stalled ribosome"/>
    <property type="evidence" value="ECO:0007669"/>
    <property type="project" value="UniProtKB-UniRule"/>
</dbReference>
<keyword evidence="8" id="KW-0963">Cytoplasm</keyword>
<evidence type="ECO:0000256" key="9">
    <source>
        <dbReference type="RuleBase" id="RU000673"/>
    </source>
</evidence>
<comment type="subunit">
    <text evidence="8">Monomer.</text>
</comment>
<dbReference type="InterPro" id="IPR018171">
    <property type="entry name" value="Pept_tRNA_hydro_CS"/>
</dbReference>
<dbReference type="GO" id="GO:0004045">
    <property type="term" value="F:peptidyl-tRNA hydrolase activity"/>
    <property type="evidence" value="ECO:0007669"/>
    <property type="project" value="UniProtKB-UniRule"/>
</dbReference>
<evidence type="ECO:0000256" key="5">
    <source>
        <dbReference type="ARBA" id="ARBA00038063"/>
    </source>
</evidence>
<keyword evidence="4 8" id="KW-0694">RNA-binding</keyword>
<comment type="similarity">
    <text evidence="5 8 10">Belongs to the PTH family.</text>
</comment>
<evidence type="ECO:0000256" key="10">
    <source>
        <dbReference type="RuleBase" id="RU004320"/>
    </source>
</evidence>
<name>A0A1H8DH49_9FIRM</name>
<feature type="binding site" evidence="8">
    <location>
        <position position="136"/>
    </location>
    <ligand>
        <name>tRNA</name>
        <dbReference type="ChEBI" id="CHEBI:17843"/>
    </ligand>
</feature>
<sequence length="211" mass="23366">MIDIFAQLEKLKKHPAGGAPTGQVEYIVVGLGNPGTKYDNTRHNAGFLVVDRIAKKLGISIDRLKFKSLTGDAMIAGHRVLFLKPSTFMNNSGEAVRDAAQFHKVPSERIIVIFDDISLDVGGVRIRRKGSDGGHNGIKSIIYLLGKDDFPRIKIGVGKKPHPDYDLADWVLSRFTEKDFDALNAIFDNTLDMITKIIEGNIDAAMNKYNR</sequence>
<dbReference type="GO" id="GO:0005737">
    <property type="term" value="C:cytoplasm"/>
    <property type="evidence" value="ECO:0007669"/>
    <property type="project" value="UniProtKB-SubCell"/>
</dbReference>
<feature type="binding site" evidence="8">
    <location>
        <position position="88"/>
    </location>
    <ligand>
        <name>tRNA</name>
        <dbReference type="ChEBI" id="CHEBI:17843"/>
    </ligand>
</feature>
<dbReference type="PROSITE" id="PS01195">
    <property type="entry name" value="PEPT_TRNA_HYDROL_1"/>
    <property type="match status" value="1"/>
</dbReference>
<dbReference type="PANTHER" id="PTHR17224">
    <property type="entry name" value="PEPTIDYL-TRNA HYDROLASE"/>
    <property type="match status" value="1"/>
</dbReference>
<dbReference type="GO" id="GO:0006515">
    <property type="term" value="P:protein quality control for misfolded or incompletely synthesized proteins"/>
    <property type="evidence" value="ECO:0007669"/>
    <property type="project" value="UniProtKB-UniRule"/>
</dbReference>
<feature type="site" description="Discriminates between blocked and unblocked aminoacyl-tRNA" evidence="8">
    <location>
        <position position="33"/>
    </location>
</feature>
<reference evidence="11 12" key="1">
    <citation type="submission" date="2016-10" db="EMBL/GenBank/DDBJ databases">
        <authorList>
            <person name="de Groot N.N."/>
        </authorList>
    </citation>
    <scope>NUCLEOTIDE SEQUENCE [LARGE SCALE GENOMIC DNA]</scope>
    <source>
        <strain evidence="11 12">CGMCC 1.5070</strain>
    </source>
</reference>
<dbReference type="PANTHER" id="PTHR17224:SF1">
    <property type="entry name" value="PEPTIDYL-TRNA HYDROLASE"/>
    <property type="match status" value="1"/>
</dbReference>
<evidence type="ECO:0000256" key="2">
    <source>
        <dbReference type="ARBA" id="ARBA00022555"/>
    </source>
</evidence>
<protein>
    <recommendedName>
        <fullName evidence="7 8">Peptidyl-tRNA hydrolase</fullName>
        <shortName evidence="8">Pth</shortName>
        <ecNumber evidence="1 8">3.1.1.29</ecNumber>
    </recommendedName>
</protein>
<dbReference type="Pfam" id="PF01195">
    <property type="entry name" value="Pept_tRNA_hydro"/>
    <property type="match status" value="1"/>
</dbReference>
<dbReference type="CDD" id="cd00462">
    <property type="entry name" value="PTH"/>
    <property type="match status" value="1"/>
</dbReference>
<dbReference type="PROSITE" id="PS01196">
    <property type="entry name" value="PEPT_TRNA_HYDROL_2"/>
    <property type="match status" value="1"/>
</dbReference>
<dbReference type="EMBL" id="FOCG01000003">
    <property type="protein sequence ID" value="SEN06570.1"/>
    <property type="molecule type" value="Genomic_DNA"/>
</dbReference>